<dbReference type="Proteomes" id="UP000318431">
    <property type="component" value="Unassembled WGS sequence"/>
</dbReference>
<evidence type="ECO:0000313" key="1">
    <source>
        <dbReference type="EMBL" id="TWI63027.1"/>
    </source>
</evidence>
<gene>
    <name evidence="1" type="ORF">IP91_03867</name>
</gene>
<reference evidence="1 2" key="1">
    <citation type="journal article" date="2015" name="Stand. Genomic Sci.">
        <title>Genomic Encyclopedia of Bacterial and Archaeal Type Strains, Phase III: the genomes of soil and plant-associated and newly described type strains.</title>
        <authorList>
            <person name="Whitman W.B."/>
            <person name="Woyke T."/>
            <person name="Klenk H.P."/>
            <person name="Zhou Y."/>
            <person name="Lilburn T.G."/>
            <person name="Beck B.J."/>
            <person name="De Vos P."/>
            <person name="Vandamme P."/>
            <person name="Eisen J.A."/>
            <person name="Garrity G."/>
            <person name="Hugenholtz P."/>
            <person name="Kyrpides N.C."/>
        </authorList>
    </citation>
    <scope>NUCLEOTIDE SEQUENCE [LARGE SCALE GENOMIC DNA]</scope>
    <source>
        <strain evidence="1 2">CGMCC 1.10822</strain>
    </source>
</reference>
<evidence type="ECO:0000313" key="2">
    <source>
        <dbReference type="Proteomes" id="UP000318431"/>
    </source>
</evidence>
<dbReference type="InterPro" id="IPR052025">
    <property type="entry name" value="Xyloglucanase_GH74"/>
</dbReference>
<sequence length="376" mass="40333">MHHALIATRKGLFELVQGDGAWQLSAPHFAGDPVSMVLHDARDGATYAALHLGHFGAKLHRRDAGSATWTEIAVPVYPPKPAGSMDKTDWTLRMIWSLEAGGADQPGVLWAGTLPGGLFRSDDRGDSWQLVEGLWQVPGREDWFGGGYDTPGIHSICVDPRDSACVLVGLSSAGAWLTEDGGRTWALRTQGMVARYMPPELVDAGAVQDAHRIVRCAGAPDVLWCQHHSGIWRSADNGRSWQEVVAPLSSFGFAVAVHPADGDMAWFVPAVADQRRVPVDGALAVNHTRDGGATFASLREGLPQAHCYDLVYRHGLAVADDGRTLLMASTTGHAWLSEDGGQVWKAVAAYLPPVYAVRCVTGGAQLPPQLPPQLPQ</sequence>
<dbReference type="GO" id="GO:0010411">
    <property type="term" value="P:xyloglucan metabolic process"/>
    <property type="evidence" value="ECO:0007669"/>
    <property type="project" value="TreeGrafter"/>
</dbReference>
<dbReference type="InterPro" id="IPR015943">
    <property type="entry name" value="WD40/YVTN_repeat-like_dom_sf"/>
</dbReference>
<dbReference type="OrthoDB" id="9764804at2"/>
<name>A0A562R1V6_9BURK</name>
<protein>
    <recommendedName>
        <fullName evidence="3">Exo-alpha-sialidase</fullName>
    </recommendedName>
</protein>
<dbReference type="Gene3D" id="2.130.10.10">
    <property type="entry name" value="YVTN repeat-like/Quinoprotein amine dehydrogenase"/>
    <property type="match status" value="1"/>
</dbReference>
<dbReference type="PANTHER" id="PTHR43739:SF5">
    <property type="entry name" value="EXO-ALPHA-SIALIDASE"/>
    <property type="match status" value="1"/>
</dbReference>
<dbReference type="SUPFAM" id="SSF110296">
    <property type="entry name" value="Oligoxyloglucan reducing end-specific cellobiohydrolase"/>
    <property type="match status" value="1"/>
</dbReference>
<organism evidence="1 2">
    <name type="scientific">Pseudoduganella lurida</name>
    <dbReference type="NCBI Taxonomy" id="1036180"/>
    <lineage>
        <taxon>Bacteria</taxon>
        <taxon>Pseudomonadati</taxon>
        <taxon>Pseudomonadota</taxon>
        <taxon>Betaproteobacteria</taxon>
        <taxon>Burkholderiales</taxon>
        <taxon>Oxalobacteraceae</taxon>
        <taxon>Telluria group</taxon>
        <taxon>Pseudoduganella</taxon>
    </lineage>
</organism>
<dbReference type="EMBL" id="VLLB01000007">
    <property type="protein sequence ID" value="TWI63027.1"/>
    <property type="molecule type" value="Genomic_DNA"/>
</dbReference>
<proteinExistence type="predicted"/>
<comment type="caution">
    <text evidence="1">The sequence shown here is derived from an EMBL/GenBank/DDBJ whole genome shotgun (WGS) entry which is preliminary data.</text>
</comment>
<evidence type="ECO:0008006" key="3">
    <source>
        <dbReference type="Google" id="ProtNLM"/>
    </source>
</evidence>
<dbReference type="AlphaFoldDB" id="A0A562R1V6"/>
<dbReference type="RefSeq" id="WP_145650729.1">
    <property type="nucleotide sequence ID" value="NZ_VLLB01000007.1"/>
</dbReference>
<dbReference type="CDD" id="cd15482">
    <property type="entry name" value="Sialidase_non-viral"/>
    <property type="match status" value="1"/>
</dbReference>
<accession>A0A562R1V6</accession>
<dbReference type="PANTHER" id="PTHR43739">
    <property type="entry name" value="XYLOGLUCANASE (EUROFUNG)"/>
    <property type="match status" value="1"/>
</dbReference>
<keyword evidence="2" id="KW-1185">Reference proteome</keyword>